<evidence type="ECO:0000313" key="2">
    <source>
        <dbReference type="EMBL" id="KIW05939.1"/>
    </source>
</evidence>
<keyword evidence="3" id="KW-1185">Reference proteome</keyword>
<keyword evidence="1" id="KW-1133">Transmembrane helix</keyword>
<accession>A0A0D2B3Z2</accession>
<evidence type="ECO:0000313" key="3">
    <source>
        <dbReference type="Proteomes" id="UP000053259"/>
    </source>
</evidence>
<reference evidence="2 3" key="1">
    <citation type="submission" date="2015-01" db="EMBL/GenBank/DDBJ databases">
        <title>The Genome Sequence of Ochroconis gallopava CBS43764.</title>
        <authorList>
            <consortium name="The Broad Institute Genomics Platform"/>
            <person name="Cuomo C."/>
            <person name="de Hoog S."/>
            <person name="Gorbushina A."/>
            <person name="Stielow B."/>
            <person name="Teixiera M."/>
            <person name="Abouelleil A."/>
            <person name="Chapman S.B."/>
            <person name="Priest M."/>
            <person name="Young S.K."/>
            <person name="Wortman J."/>
            <person name="Nusbaum C."/>
            <person name="Birren B."/>
        </authorList>
    </citation>
    <scope>NUCLEOTIDE SEQUENCE [LARGE SCALE GENOMIC DNA]</scope>
    <source>
        <strain evidence="2 3">CBS 43764</strain>
    </source>
</reference>
<sequence>MPLRLGERCSGPAHLSKMVPNNHCCALRLVALFCTNLLTGTLVGVFRTLLIPTALPAQRKRTAAKLNAIFALADPFRCESQTSLSLLLWLQSFHHLSLAECSAIRTTLRSWDVLLDLDISYPTP</sequence>
<name>A0A0D2B3Z2_9PEZI</name>
<dbReference type="AlphaFoldDB" id="A0A0D2B3Z2"/>
<gene>
    <name evidence="2" type="ORF">PV09_03130</name>
</gene>
<protein>
    <submittedName>
        <fullName evidence="2">Uncharacterized protein</fullName>
    </submittedName>
</protein>
<dbReference type="Proteomes" id="UP000053259">
    <property type="component" value="Unassembled WGS sequence"/>
</dbReference>
<dbReference type="HOGENOM" id="CLU_2005667_0_0_1"/>
<evidence type="ECO:0000256" key="1">
    <source>
        <dbReference type="SAM" id="Phobius"/>
    </source>
</evidence>
<proteinExistence type="predicted"/>
<dbReference type="VEuPathDB" id="FungiDB:PV09_03130"/>
<organism evidence="2 3">
    <name type="scientific">Verruconis gallopava</name>
    <dbReference type="NCBI Taxonomy" id="253628"/>
    <lineage>
        <taxon>Eukaryota</taxon>
        <taxon>Fungi</taxon>
        <taxon>Dikarya</taxon>
        <taxon>Ascomycota</taxon>
        <taxon>Pezizomycotina</taxon>
        <taxon>Dothideomycetes</taxon>
        <taxon>Pleosporomycetidae</taxon>
        <taxon>Venturiales</taxon>
        <taxon>Sympoventuriaceae</taxon>
        <taxon>Verruconis</taxon>
    </lineage>
</organism>
<dbReference type="GeneID" id="27311103"/>
<dbReference type="InParanoid" id="A0A0D2B3Z2"/>
<dbReference type="EMBL" id="KN847536">
    <property type="protein sequence ID" value="KIW05939.1"/>
    <property type="molecule type" value="Genomic_DNA"/>
</dbReference>
<dbReference type="RefSeq" id="XP_016215808.1">
    <property type="nucleotide sequence ID" value="XM_016356285.1"/>
</dbReference>
<keyword evidence="1" id="KW-0472">Membrane</keyword>
<keyword evidence="1" id="KW-0812">Transmembrane</keyword>
<feature type="transmembrane region" description="Helical" evidence="1">
    <location>
        <begin position="26"/>
        <end position="50"/>
    </location>
</feature>